<organism evidence="1 2">
    <name type="scientific">Microthlaspi erraticum</name>
    <dbReference type="NCBI Taxonomy" id="1685480"/>
    <lineage>
        <taxon>Eukaryota</taxon>
        <taxon>Viridiplantae</taxon>
        <taxon>Streptophyta</taxon>
        <taxon>Embryophyta</taxon>
        <taxon>Tracheophyta</taxon>
        <taxon>Spermatophyta</taxon>
        <taxon>Magnoliopsida</taxon>
        <taxon>eudicotyledons</taxon>
        <taxon>Gunneridae</taxon>
        <taxon>Pentapetalae</taxon>
        <taxon>rosids</taxon>
        <taxon>malvids</taxon>
        <taxon>Brassicales</taxon>
        <taxon>Brassicaceae</taxon>
        <taxon>Coluteocarpeae</taxon>
        <taxon>Microthlaspi</taxon>
    </lineage>
</organism>
<dbReference type="EMBL" id="CACVBM020000122">
    <property type="protein sequence ID" value="CAA7014782.1"/>
    <property type="molecule type" value="Genomic_DNA"/>
</dbReference>
<reference evidence="1" key="1">
    <citation type="submission" date="2020-01" db="EMBL/GenBank/DDBJ databases">
        <authorList>
            <person name="Mishra B."/>
        </authorList>
    </citation>
    <scope>NUCLEOTIDE SEQUENCE [LARGE SCALE GENOMIC DNA]</scope>
</reference>
<sequence length="88" mass="10156">MSLLTPLQYPAQIRQTDSKGASIDRKVVHENFHYVLNKVSENRHHAALERRRCIAQSKRHSAICISAIWTCECRLLLVVWVDGDLKET</sequence>
<evidence type="ECO:0000313" key="2">
    <source>
        <dbReference type="Proteomes" id="UP000467841"/>
    </source>
</evidence>
<dbReference type="Proteomes" id="UP000467841">
    <property type="component" value="Unassembled WGS sequence"/>
</dbReference>
<comment type="caution">
    <text evidence="1">The sequence shown here is derived from an EMBL/GenBank/DDBJ whole genome shotgun (WGS) entry which is preliminary data.</text>
</comment>
<keyword evidence="2" id="KW-1185">Reference proteome</keyword>
<evidence type="ECO:0000313" key="1">
    <source>
        <dbReference type="EMBL" id="CAA7014782.1"/>
    </source>
</evidence>
<proteinExistence type="predicted"/>
<gene>
    <name evidence="1" type="ORF">MERR_LOCUS2017</name>
</gene>
<protein>
    <submittedName>
        <fullName evidence="1">Uncharacterized protein</fullName>
    </submittedName>
</protein>
<dbReference type="AlphaFoldDB" id="A0A6D2HFL2"/>
<name>A0A6D2HFL2_9BRAS</name>
<accession>A0A6D2HFL2</accession>